<name>A0A0A8YRF5_ARUDO</name>
<organism evidence="2">
    <name type="scientific">Arundo donax</name>
    <name type="common">Giant reed</name>
    <name type="synonym">Donax arundinaceus</name>
    <dbReference type="NCBI Taxonomy" id="35708"/>
    <lineage>
        <taxon>Eukaryota</taxon>
        <taxon>Viridiplantae</taxon>
        <taxon>Streptophyta</taxon>
        <taxon>Embryophyta</taxon>
        <taxon>Tracheophyta</taxon>
        <taxon>Spermatophyta</taxon>
        <taxon>Magnoliopsida</taxon>
        <taxon>Liliopsida</taxon>
        <taxon>Poales</taxon>
        <taxon>Poaceae</taxon>
        <taxon>PACMAD clade</taxon>
        <taxon>Arundinoideae</taxon>
        <taxon>Arundineae</taxon>
        <taxon>Arundo</taxon>
    </lineage>
</organism>
<protein>
    <submittedName>
        <fullName evidence="2">Uncharacterized protein</fullName>
    </submittedName>
</protein>
<keyword evidence="1" id="KW-0812">Transmembrane</keyword>
<proteinExistence type="predicted"/>
<dbReference type="AlphaFoldDB" id="A0A0A8YRF5"/>
<reference evidence="2" key="1">
    <citation type="submission" date="2014-09" db="EMBL/GenBank/DDBJ databases">
        <authorList>
            <person name="Magalhaes I.L.F."/>
            <person name="Oliveira U."/>
            <person name="Santos F.R."/>
            <person name="Vidigal T.H.D.A."/>
            <person name="Brescovit A.D."/>
            <person name="Santos A.J."/>
        </authorList>
    </citation>
    <scope>NUCLEOTIDE SEQUENCE</scope>
    <source>
        <tissue evidence="2">Shoot tissue taken approximately 20 cm above the soil surface</tissue>
    </source>
</reference>
<evidence type="ECO:0000313" key="2">
    <source>
        <dbReference type="EMBL" id="JAD24967.1"/>
    </source>
</evidence>
<keyword evidence="1" id="KW-1133">Transmembrane helix</keyword>
<feature type="transmembrane region" description="Helical" evidence="1">
    <location>
        <begin position="6"/>
        <end position="26"/>
    </location>
</feature>
<accession>A0A0A8YRF5</accession>
<reference evidence="2" key="2">
    <citation type="journal article" date="2015" name="Data Brief">
        <title>Shoot transcriptome of the giant reed, Arundo donax.</title>
        <authorList>
            <person name="Barrero R.A."/>
            <person name="Guerrero F.D."/>
            <person name="Moolhuijzen P."/>
            <person name="Goolsby J.A."/>
            <person name="Tidwell J."/>
            <person name="Bellgard S.E."/>
            <person name="Bellgard M.I."/>
        </authorList>
    </citation>
    <scope>NUCLEOTIDE SEQUENCE</scope>
    <source>
        <tissue evidence="2">Shoot tissue taken approximately 20 cm above the soil surface</tissue>
    </source>
</reference>
<sequence length="38" mass="4598">MEEIDEKVIFGLFALRGFTIWVLIWGEDPCFRRNRRPS</sequence>
<evidence type="ECO:0000256" key="1">
    <source>
        <dbReference type="SAM" id="Phobius"/>
    </source>
</evidence>
<keyword evidence="1" id="KW-0472">Membrane</keyword>
<dbReference type="EMBL" id="GBRH01272928">
    <property type="protein sequence ID" value="JAD24967.1"/>
    <property type="molecule type" value="Transcribed_RNA"/>
</dbReference>